<dbReference type="Pfam" id="PF00293">
    <property type="entry name" value="NUDIX"/>
    <property type="match status" value="1"/>
</dbReference>
<dbReference type="InterPro" id="IPR015797">
    <property type="entry name" value="NUDIX_hydrolase-like_dom_sf"/>
</dbReference>
<dbReference type="SUPFAM" id="SSF55811">
    <property type="entry name" value="Nudix"/>
    <property type="match status" value="1"/>
</dbReference>
<dbReference type="PANTHER" id="PTHR43222">
    <property type="entry name" value="NUDIX HYDROLASE 23"/>
    <property type="match status" value="1"/>
</dbReference>
<dbReference type="Proteomes" id="UP000029843">
    <property type="component" value="Unassembled WGS sequence"/>
</dbReference>
<protein>
    <recommendedName>
        <fullName evidence="4 6">Phosphatase NudJ</fullName>
        <ecNumber evidence="6">3.6.1.-</ecNumber>
    </recommendedName>
</protein>
<keyword evidence="5 6" id="KW-0378">Hydrolase</keyword>
<evidence type="ECO:0000256" key="6">
    <source>
        <dbReference type="RuleBase" id="RU364043"/>
    </source>
</evidence>
<gene>
    <name evidence="6" type="primary">nudJ</name>
    <name evidence="8" type="ORF">ND2E_3762</name>
</gene>
<dbReference type="PATRIC" id="fig|28229.4.peg.2912"/>
<evidence type="ECO:0000313" key="9">
    <source>
        <dbReference type="Proteomes" id="UP000029843"/>
    </source>
</evidence>
<dbReference type="Gene3D" id="3.90.79.10">
    <property type="entry name" value="Nucleoside Triphosphate Pyrophosphohydrolase"/>
    <property type="match status" value="1"/>
</dbReference>
<comment type="caution">
    <text evidence="8">The sequence shown here is derived from an EMBL/GenBank/DDBJ whole genome shotgun (WGS) entry which is preliminary data.</text>
</comment>
<dbReference type="InterPro" id="IPR000086">
    <property type="entry name" value="NUDIX_hydrolase_dom"/>
</dbReference>
<evidence type="ECO:0000259" key="7">
    <source>
        <dbReference type="PROSITE" id="PS51462"/>
    </source>
</evidence>
<reference evidence="8 9" key="1">
    <citation type="submission" date="2014-08" db="EMBL/GenBank/DDBJ databases">
        <title>Genomic and Phenotypic Diversity of Colwellia psychrerythraea strains from Disparate Marine Basins.</title>
        <authorList>
            <person name="Techtmann S.M."/>
            <person name="Stelling S.C."/>
            <person name="Utturkar S.M."/>
            <person name="Alshibli N."/>
            <person name="Harris A."/>
            <person name="Brown S.D."/>
            <person name="Hazen T.C."/>
        </authorList>
    </citation>
    <scope>NUCLEOTIDE SEQUENCE [LARGE SCALE GENOMIC DNA]</scope>
    <source>
        <strain evidence="8 9">ND2E</strain>
    </source>
</reference>
<evidence type="ECO:0000256" key="3">
    <source>
        <dbReference type="ARBA" id="ARBA00011245"/>
    </source>
</evidence>
<dbReference type="GO" id="GO:0004787">
    <property type="term" value="F:thiamine diphosphate phosphatase activity"/>
    <property type="evidence" value="ECO:0007669"/>
    <property type="project" value="InterPro"/>
</dbReference>
<dbReference type="InterPro" id="IPR033713">
    <property type="entry name" value="NudJ"/>
</dbReference>
<evidence type="ECO:0000256" key="4">
    <source>
        <dbReference type="ARBA" id="ARBA00015552"/>
    </source>
</evidence>
<dbReference type="PANTHER" id="PTHR43222:SF11">
    <property type="entry name" value="PHOSPHATASE NUDJ"/>
    <property type="match status" value="1"/>
</dbReference>
<dbReference type="PROSITE" id="PS51462">
    <property type="entry name" value="NUDIX"/>
    <property type="match status" value="1"/>
</dbReference>
<dbReference type="GO" id="GO:0017110">
    <property type="term" value="F:nucleoside diphosphate phosphatase activity"/>
    <property type="evidence" value="ECO:0007669"/>
    <property type="project" value="InterPro"/>
</dbReference>
<accession>A0A099KGW9</accession>
<dbReference type="EC" id="3.6.1.-" evidence="6"/>
<comment type="similarity">
    <text evidence="2 6">Belongs to the Nudix hydrolase family. NudJ subfamily.</text>
</comment>
<evidence type="ECO:0000256" key="1">
    <source>
        <dbReference type="ARBA" id="ARBA00001946"/>
    </source>
</evidence>
<comment type="cofactor">
    <cofactor evidence="1 6">
        <name>Mg(2+)</name>
        <dbReference type="ChEBI" id="CHEBI:18420"/>
    </cofactor>
</comment>
<feature type="domain" description="Nudix hydrolase" evidence="7">
    <location>
        <begin position="30"/>
        <end position="160"/>
    </location>
</feature>
<dbReference type="EMBL" id="JQED01000040">
    <property type="protein sequence ID" value="KGJ89571.1"/>
    <property type="molecule type" value="Genomic_DNA"/>
</dbReference>
<evidence type="ECO:0000256" key="2">
    <source>
        <dbReference type="ARBA" id="ARBA00007608"/>
    </source>
</evidence>
<name>A0A099KGW9_COLPS</name>
<dbReference type="CDD" id="cd03675">
    <property type="entry name" value="NUDIX_Hydrolase"/>
    <property type="match status" value="1"/>
</dbReference>
<dbReference type="InterPro" id="IPR020084">
    <property type="entry name" value="NUDIX_hydrolase_CS"/>
</dbReference>
<evidence type="ECO:0000313" key="8">
    <source>
        <dbReference type="EMBL" id="KGJ89571.1"/>
    </source>
</evidence>
<dbReference type="PROSITE" id="PS00893">
    <property type="entry name" value="NUDIX_BOX"/>
    <property type="match status" value="1"/>
</dbReference>
<organism evidence="8 9">
    <name type="scientific">Colwellia psychrerythraea</name>
    <name type="common">Vibrio psychroerythus</name>
    <dbReference type="NCBI Taxonomy" id="28229"/>
    <lineage>
        <taxon>Bacteria</taxon>
        <taxon>Pseudomonadati</taxon>
        <taxon>Pseudomonadota</taxon>
        <taxon>Gammaproteobacteria</taxon>
        <taxon>Alteromonadales</taxon>
        <taxon>Colwelliaceae</taxon>
        <taxon>Colwellia</taxon>
    </lineage>
</organism>
<dbReference type="AlphaFoldDB" id="A0A099KGW9"/>
<proteinExistence type="inferred from homology"/>
<evidence type="ECO:0000256" key="5">
    <source>
        <dbReference type="ARBA" id="ARBA00022801"/>
    </source>
</evidence>
<comment type="subunit">
    <text evidence="3 6">Monomer.</text>
</comment>
<keyword evidence="6" id="KW-0460">Magnesium</keyword>
<dbReference type="GO" id="GO:0017111">
    <property type="term" value="F:ribonucleoside triphosphate phosphatase activity"/>
    <property type="evidence" value="ECO:0007669"/>
    <property type="project" value="InterPro"/>
</dbReference>
<sequence length="174" mass="20036">MITVHIKLSSNSNSTLDHGLPSEHGQNQFKPNTTVAAVIHHNGKFLFVEEKEKNRIVFNQPAGHLEKNESLIAAIQREVLEETGLTLTPNFLCGIYYYHRPDLKLYFLRFCFVIELSQFLQGKPQDEEIIDTHWFTLEQIKEHKAQLRSSMVLECVEDYLAGNKIPLSQLKSNL</sequence>